<dbReference type="Gene3D" id="3.60.10.10">
    <property type="entry name" value="Endonuclease/exonuclease/phosphatase"/>
    <property type="match status" value="1"/>
</dbReference>
<dbReference type="OrthoDB" id="1707487at2759"/>
<dbReference type="EMBL" id="VAHF01000011">
    <property type="protein sequence ID" value="TXG51627.1"/>
    <property type="molecule type" value="Genomic_DNA"/>
</dbReference>
<evidence type="ECO:0000259" key="3">
    <source>
        <dbReference type="PROSITE" id="PS50158"/>
    </source>
</evidence>
<proteinExistence type="predicted"/>
<keyword evidence="1" id="KW-0863">Zinc-finger</keyword>
<evidence type="ECO:0000256" key="1">
    <source>
        <dbReference type="PROSITE-ProRule" id="PRU00047"/>
    </source>
</evidence>
<dbReference type="InterPro" id="IPR025836">
    <property type="entry name" value="Zn_knuckle_CX2CX4HX4C"/>
</dbReference>
<dbReference type="GO" id="GO:0008270">
    <property type="term" value="F:zinc ion binding"/>
    <property type="evidence" value="ECO:0007669"/>
    <property type="project" value="UniProtKB-KW"/>
</dbReference>
<feature type="compositionally biased region" description="Polar residues" evidence="2">
    <location>
        <begin position="297"/>
        <end position="306"/>
    </location>
</feature>
<feature type="region of interest" description="Disordered" evidence="2">
    <location>
        <begin position="229"/>
        <end position="314"/>
    </location>
</feature>
<feature type="compositionally biased region" description="Basic and acidic residues" evidence="2">
    <location>
        <begin position="245"/>
        <end position="264"/>
    </location>
</feature>
<protein>
    <recommendedName>
        <fullName evidence="3">CCHC-type domain-containing protein</fullName>
    </recommendedName>
</protein>
<gene>
    <name evidence="4" type="ORF">EZV62_024151</name>
</gene>
<feature type="domain" description="CCHC-type" evidence="3">
    <location>
        <begin position="104"/>
        <end position="117"/>
    </location>
</feature>
<dbReference type="PANTHER" id="PTHR33710:SF86">
    <property type="entry name" value="VIRAL MOVEMENT PROTEIN"/>
    <property type="match status" value="1"/>
</dbReference>
<dbReference type="PROSITE" id="PS50158">
    <property type="entry name" value="ZF_CCHC"/>
    <property type="match status" value="1"/>
</dbReference>
<name>A0A5C7H3Y3_9ROSI</name>
<dbReference type="GO" id="GO:0003676">
    <property type="term" value="F:nucleic acid binding"/>
    <property type="evidence" value="ECO:0007669"/>
    <property type="project" value="InterPro"/>
</dbReference>
<feature type="compositionally biased region" description="Polar residues" evidence="2">
    <location>
        <begin position="229"/>
        <end position="238"/>
    </location>
</feature>
<evidence type="ECO:0000313" key="5">
    <source>
        <dbReference type="Proteomes" id="UP000323000"/>
    </source>
</evidence>
<keyword evidence="5" id="KW-1185">Reference proteome</keyword>
<dbReference type="AlphaFoldDB" id="A0A5C7H3Y3"/>
<dbReference type="Pfam" id="PF14392">
    <property type="entry name" value="zf-CCHC_4"/>
    <property type="match status" value="1"/>
</dbReference>
<accession>A0A5C7H3Y3</accession>
<dbReference type="InterPro" id="IPR036691">
    <property type="entry name" value="Endo/exonu/phosph_ase_sf"/>
</dbReference>
<keyword evidence="1" id="KW-0862">Zinc</keyword>
<dbReference type="PANTHER" id="PTHR33710">
    <property type="entry name" value="BNAC02G09200D PROTEIN"/>
    <property type="match status" value="1"/>
</dbReference>
<dbReference type="Proteomes" id="UP000323000">
    <property type="component" value="Chromosome 11"/>
</dbReference>
<organism evidence="4 5">
    <name type="scientific">Acer yangbiense</name>
    <dbReference type="NCBI Taxonomy" id="1000413"/>
    <lineage>
        <taxon>Eukaryota</taxon>
        <taxon>Viridiplantae</taxon>
        <taxon>Streptophyta</taxon>
        <taxon>Embryophyta</taxon>
        <taxon>Tracheophyta</taxon>
        <taxon>Spermatophyta</taxon>
        <taxon>Magnoliopsida</taxon>
        <taxon>eudicotyledons</taxon>
        <taxon>Gunneridae</taxon>
        <taxon>Pentapetalae</taxon>
        <taxon>rosids</taxon>
        <taxon>malvids</taxon>
        <taxon>Sapindales</taxon>
        <taxon>Sapindaceae</taxon>
        <taxon>Hippocastanoideae</taxon>
        <taxon>Acereae</taxon>
        <taxon>Acer</taxon>
    </lineage>
</organism>
<keyword evidence="1" id="KW-0479">Metal-binding</keyword>
<dbReference type="SUPFAM" id="SSF56219">
    <property type="entry name" value="DNase I-like"/>
    <property type="match status" value="1"/>
</dbReference>
<comment type="caution">
    <text evidence="4">The sequence shown here is derived from an EMBL/GenBank/DDBJ whole genome shotgun (WGS) entry which is preliminary data.</text>
</comment>
<sequence>MVLEKPEGMGNISQLKFNKVELWIQIHDVPIIGMNRRSAKWMAEQIGRVIEIPIESKDCWGKFIKVKVQIDITKPLKRWLRLKLDKSDVIVMVSLKYERLPEFCYFCGRIGHASKECSDEEAKLEAMKGVSTKYGSWMRSSVPDRQKMRTDQQNDGILKIQGRLEERREGKEVVMQKLGSGSIRCEENEGGQQNLSSELMNFQVKNLTDSVSDQKEATNFPTTNILAKFNGSGSSNSDGLMIEGPSEKEKSERKKLVEEGKEEFGPGSIKSNPNKDGLGPDFNMDGPNIGESKTEETSLAGQSQAEIANKKKSNTRNWKRLARANKTEIISCNQPNFFHNLQMSLVPRPAGNYDWLKLEHSGFGESSSVLGLEEVDCIGCSGGLMVLWKKELQVTVISYSVGHIDARIKMEDGFRWRFSGVYGNPSPNKRVNSWELLGRLSEVDRFRQAIDKCDLIELGSSGPRYTWNNKREGKFNIQERIDRFFANNLWRDRFEFVMVEHLGFNSSDHRPILLKFD</sequence>
<dbReference type="InterPro" id="IPR001878">
    <property type="entry name" value="Znf_CCHC"/>
</dbReference>
<evidence type="ECO:0000256" key="2">
    <source>
        <dbReference type="SAM" id="MobiDB-lite"/>
    </source>
</evidence>
<reference evidence="5" key="1">
    <citation type="journal article" date="2019" name="Gigascience">
        <title>De novo genome assembly of the endangered Acer yangbiense, a plant species with extremely small populations endemic to Yunnan Province, China.</title>
        <authorList>
            <person name="Yang J."/>
            <person name="Wariss H.M."/>
            <person name="Tao L."/>
            <person name="Zhang R."/>
            <person name="Yun Q."/>
            <person name="Hollingsworth P."/>
            <person name="Dao Z."/>
            <person name="Luo G."/>
            <person name="Guo H."/>
            <person name="Ma Y."/>
            <person name="Sun W."/>
        </authorList>
    </citation>
    <scope>NUCLEOTIDE SEQUENCE [LARGE SCALE GENOMIC DNA]</scope>
    <source>
        <strain evidence="5">cv. Malutang</strain>
    </source>
</reference>
<evidence type="ECO:0000313" key="4">
    <source>
        <dbReference type="EMBL" id="TXG51627.1"/>
    </source>
</evidence>